<dbReference type="InterPro" id="IPR050866">
    <property type="entry name" value="CNG_cation_channel"/>
</dbReference>
<feature type="compositionally biased region" description="Polar residues" evidence="9">
    <location>
        <begin position="347"/>
        <end position="358"/>
    </location>
</feature>
<organism evidence="11 12">
    <name type="scientific">Phytophthora fragariaefolia</name>
    <dbReference type="NCBI Taxonomy" id="1490495"/>
    <lineage>
        <taxon>Eukaryota</taxon>
        <taxon>Sar</taxon>
        <taxon>Stramenopiles</taxon>
        <taxon>Oomycota</taxon>
        <taxon>Peronosporomycetes</taxon>
        <taxon>Peronosporales</taxon>
        <taxon>Peronosporaceae</taxon>
        <taxon>Phytophthora</taxon>
    </lineage>
</organism>
<keyword evidence="3" id="KW-0812">Transmembrane</keyword>
<dbReference type="Gene3D" id="1.10.287.630">
    <property type="entry name" value="Helix hairpin bin"/>
    <property type="match status" value="1"/>
</dbReference>
<dbReference type="SMART" id="SM00100">
    <property type="entry name" value="cNMP"/>
    <property type="match status" value="1"/>
</dbReference>
<evidence type="ECO:0000256" key="2">
    <source>
        <dbReference type="ARBA" id="ARBA00022448"/>
    </source>
</evidence>
<dbReference type="PANTHER" id="PTHR45638">
    <property type="entry name" value="CYCLIC NUCLEOTIDE-GATED CATION CHANNEL SUBUNIT A"/>
    <property type="match status" value="1"/>
</dbReference>
<keyword evidence="2" id="KW-0813">Transport</keyword>
<evidence type="ECO:0000259" key="10">
    <source>
        <dbReference type="PROSITE" id="PS50042"/>
    </source>
</evidence>
<comment type="subcellular location">
    <subcellularLocation>
        <location evidence="1">Membrane</location>
        <topology evidence="1">Multi-pass membrane protein</topology>
    </subcellularLocation>
</comment>
<sequence length="544" mass="60144">MVVGAGVFAYGITNVVSLFQQLYEDDTAYRRDMDHINDFMEARMLPRTLRDKVRANTFHWRKAARGENKERDRAIVKRMASLIRAKVADKFCEDMMPHKMPFLAGCSSEFIHDLYLRMRVQCYLPGEDIISQGDYGSEMYFLFVGHAQVLIGLTKVALFGPNSCFGEFSIANPRKPRLASIQALDFCETHCIDREQILRVLLLHPITMRSARQLATLRSRKALTLVYESGGKSRTLLQGLAMMWRAEGIQAVLPAGVPADSLPFLQEFTTISADVNGHSNVRRNSVPGNIFLTAGTIIQPHSQLHQLHSHQQLDSAQAAQLLSTTAPQTPTATTTGSSATTTPAQVEMNSGSSLTVDTSHSLAASSTPSSTPSHQRVRSGISKFPKITLDGQSDADISAVDKDVNTARKVVSTIASSRRLSLRRSGSASSITIDSSRAVLPLTSLTHPVPSHDRRLDQLLIEIRYVASRQSILEQQLKAMLASAWSGPAASPIPASNRFDNASMALERGRFDEQHWINDHKPPLTRDRGTRHVERLVHIDRNGS</sequence>
<evidence type="ECO:0000256" key="6">
    <source>
        <dbReference type="ARBA" id="ARBA00023136"/>
    </source>
</evidence>
<keyword evidence="7" id="KW-1071">Ligand-gated ion channel</keyword>
<dbReference type="PANTHER" id="PTHR45638:SF11">
    <property type="entry name" value="CYCLIC NUCLEOTIDE-GATED CATION CHANNEL SUBUNIT A"/>
    <property type="match status" value="1"/>
</dbReference>
<dbReference type="PROSITE" id="PS50042">
    <property type="entry name" value="CNMP_BINDING_3"/>
    <property type="match status" value="1"/>
</dbReference>
<dbReference type="GO" id="GO:0005221">
    <property type="term" value="F:intracellularly cyclic nucleotide-activated monoatomic cation channel activity"/>
    <property type="evidence" value="ECO:0007669"/>
    <property type="project" value="InterPro"/>
</dbReference>
<evidence type="ECO:0000256" key="4">
    <source>
        <dbReference type="ARBA" id="ARBA00022989"/>
    </source>
</evidence>
<keyword evidence="4" id="KW-1133">Transmembrane helix</keyword>
<gene>
    <name evidence="11" type="ORF">Pfra01_000056600</name>
</gene>
<evidence type="ECO:0000256" key="1">
    <source>
        <dbReference type="ARBA" id="ARBA00004141"/>
    </source>
</evidence>
<dbReference type="GO" id="GO:0044877">
    <property type="term" value="F:protein-containing complex binding"/>
    <property type="evidence" value="ECO:0007669"/>
    <property type="project" value="TreeGrafter"/>
</dbReference>
<dbReference type="PROSITE" id="PS00888">
    <property type="entry name" value="CNMP_BINDING_1"/>
    <property type="match status" value="1"/>
</dbReference>
<dbReference type="Gene3D" id="2.60.120.10">
    <property type="entry name" value="Jelly Rolls"/>
    <property type="match status" value="1"/>
</dbReference>
<keyword evidence="6" id="KW-0472">Membrane</keyword>
<dbReference type="CDD" id="cd00038">
    <property type="entry name" value="CAP_ED"/>
    <property type="match status" value="1"/>
</dbReference>
<proteinExistence type="predicted"/>
<accession>A0A9W6TMQ8</accession>
<evidence type="ECO:0000256" key="5">
    <source>
        <dbReference type="ARBA" id="ARBA00023065"/>
    </source>
</evidence>
<reference evidence="11" key="1">
    <citation type="submission" date="2023-04" db="EMBL/GenBank/DDBJ databases">
        <title>Phytophthora fragariaefolia NBRC 109709.</title>
        <authorList>
            <person name="Ichikawa N."/>
            <person name="Sato H."/>
            <person name="Tonouchi N."/>
        </authorList>
    </citation>
    <scope>NUCLEOTIDE SEQUENCE</scope>
    <source>
        <strain evidence="11">NBRC 109709</strain>
    </source>
</reference>
<evidence type="ECO:0000313" key="12">
    <source>
        <dbReference type="Proteomes" id="UP001165121"/>
    </source>
</evidence>
<feature type="compositionally biased region" description="Low complexity" evidence="9">
    <location>
        <begin position="325"/>
        <end position="344"/>
    </location>
</feature>
<dbReference type="InterPro" id="IPR000595">
    <property type="entry name" value="cNMP-bd_dom"/>
</dbReference>
<dbReference type="InterPro" id="IPR018490">
    <property type="entry name" value="cNMP-bd_dom_sf"/>
</dbReference>
<feature type="region of interest" description="Disordered" evidence="9">
    <location>
        <begin position="325"/>
        <end position="378"/>
    </location>
</feature>
<evidence type="ECO:0000256" key="8">
    <source>
        <dbReference type="ARBA" id="ARBA00023303"/>
    </source>
</evidence>
<dbReference type="OrthoDB" id="426293at2759"/>
<feature type="compositionally biased region" description="Low complexity" evidence="9">
    <location>
        <begin position="359"/>
        <end position="374"/>
    </location>
</feature>
<comment type="caution">
    <text evidence="11">The sequence shown here is derived from an EMBL/GenBank/DDBJ whole genome shotgun (WGS) entry which is preliminary data.</text>
</comment>
<dbReference type="Pfam" id="PF00027">
    <property type="entry name" value="cNMP_binding"/>
    <property type="match status" value="1"/>
</dbReference>
<dbReference type="EMBL" id="BSXT01000042">
    <property type="protein sequence ID" value="GMF15802.1"/>
    <property type="molecule type" value="Genomic_DNA"/>
</dbReference>
<keyword evidence="8" id="KW-0407">Ion channel</keyword>
<dbReference type="InterPro" id="IPR014710">
    <property type="entry name" value="RmlC-like_jellyroll"/>
</dbReference>
<evidence type="ECO:0000256" key="7">
    <source>
        <dbReference type="ARBA" id="ARBA00023286"/>
    </source>
</evidence>
<dbReference type="AlphaFoldDB" id="A0A9W6TMQ8"/>
<evidence type="ECO:0000256" key="9">
    <source>
        <dbReference type="SAM" id="MobiDB-lite"/>
    </source>
</evidence>
<dbReference type="InterPro" id="IPR018488">
    <property type="entry name" value="cNMP-bd_CS"/>
</dbReference>
<protein>
    <submittedName>
        <fullName evidence="11">Unnamed protein product</fullName>
    </submittedName>
</protein>
<keyword evidence="5" id="KW-0406">Ion transport</keyword>
<dbReference type="SUPFAM" id="SSF51206">
    <property type="entry name" value="cAMP-binding domain-like"/>
    <property type="match status" value="1"/>
</dbReference>
<dbReference type="Proteomes" id="UP001165121">
    <property type="component" value="Unassembled WGS sequence"/>
</dbReference>
<feature type="domain" description="Cyclic nucleotide-binding" evidence="10">
    <location>
        <begin position="102"/>
        <end position="201"/>
    </location>
</feature>
<keyword evidence="12" id="KW-1185">Reference proteome</keyword>
<dbReference type="GO" id="GO:0016020">
    <property type="term" value="C:membrane"/>
    <property type="evidence" value="ECO:0007669"/>
    <property type="project" value="UniProtKB-SubCell"/>
</dbReference>
<evidence type="ECO:0000313" key="11">
    <source>
        <dbReference type="EMBL" id="GMF15802.1"/>
    </source>
</evidence>
<name>A0A9W6TMQ8_9STRA</name>
<evidence type="ECO:0000256" key="3">
    <source>
        <dbReference type="ARBA" id="ARBA00022692"/>
    </source>
</evidence>